<evidence type="ECO:0000256" key="1">
    <source>
        <dbReference type="SAM" id="MobiDB-lite"/>
    </source>
</evidence>
<evidence type="ECO:0000313" key="4">
    <source>
        <dbReference type="Proteomes" id="UP000006039"/>
    </source>
</evidence>
<feature type="compositionally biased region" description="Basic and acidic residues" evidence="1">
    <location>
        <begin position="165"/>
        <end position="181"/>
    </location>
</feature>
<dbReference type="EMBL" id="GL385396">
    <property type="protein sequence ID" value="EJT79693.1"/>
    <property type="molecule type" value="Genomic_DNA"/>
</dbReference>
<evidence type="ECO:0000313" key="3">
    <source>
        <dbReference type="EnsemblFungi" id="EJT79693"/>
    </source>
</evidence>
<protein>
    <submittedName>
        <fullName evidence="2 3">Uncharacterized protein</fullName>
    </submittedName>
</protein>
<reference evidence="3" key="4">
    <citation type="journal article" date="2015" name="G3 (Bethesda)">
        <title>Genome sequences of three phytopathogenic species of the Magnaporthaceae family of fungi.</title>
        <authorList>
            <person name="Okagaki L.H."/>
            <person name="Nunes C.C."/>
            <person name="Sailsbery J."/>
            <person name="Clay B."/>
            <person name="Brown D."/>
            <person name="John T."/>
            <person name="Oh Y."/>
            <person name="Young N."/>
            <person name="Fitzgerald M."/>
            <person name="Haas B.J."/>
            <person name="Zeng Q."/>
            <person name="Young S."/>
            <person name="Adiconis X."/>
            <person name="Fan L."/>
            <person name="Levin J.Z."/>
            <person name="Mitchell T.K."/>
            <person name="Okubara P.A."/>
            <person name="Farman M.L."/>
            <person name="Kohn L.M."/>
            <person name="Birren B."/>
            <person name="Ma L.-J."/>
            <person name="Dean R.A."/>
        </authorList>
    </citation>
    <scope>NUCLEOTIDE SEQUENCE</scope>
    <source>
        <strain evidence="3">R3-111a-1</strain>
    </source>
</reference>
<dbReference type="Proteomes" id="UP000006039">
    <property type="component" value="Unassembled WGS sequence"/>
</dbReference>
<keyword evidence="4" id="KW-1185">Reference proteome</keyword>
<reference evidence="4" key="1">
    <citation type="submission" date="2010-07" db="EMBL/GenBank/DDBJ databases">
        <title>The genome sequence of Gaeumannomyces graminis var. tritici strain R3-111a-1.</title>
        <authorList>
            <consortium name="The Broad Institute Genome Sequencing Platform"/>
            <person name="Ma L.-J."/>
            <person name="Dead R."/>
            <person name="Young S."/>
            <person name="Zeng Q."/>
            <person name="Koehrsen M."/>
            <person name="Alvarado L."/>
            <person name="Berlin A."/>
            <person name="Chapman S.B."/>
            <person name="Chen Z."/>
            <person name="Freedman E."/>
            <person name="Gellesch M."/>
            <person name="Goldberg J."/>
            <person name="Griggs A."/>
            <person name="Gujja S."/>
            <person name="Heilman E.R."/>
            <person name="Heiman D."/>
            <person name="Hepburn T."/>
            <person name="Howarth C."/>
            <person name="Jen D."/>
            <person name="Larson L."/>
            <person name="Mehta T."/>
            <person name="Neiman D."/>
            <person name="Pearson M."/>
            <person name="Roberts A."/>
            <person name="Saif S."/>
            <person name="Shea T."/>
            <person name="Shenoy N."/>
            <person name="Sisk P."/>
            <person name="Stolte C."/>
            <person name="Sykes S."/>
            <person name="Walk T."/>
            <person name="White J."/>
            <person name="Yandava C."/>
            <person name="Haas B."/>
            <person name="Nusbaum C."/>
            <person name="Birren B."/>
        </authorList>
    </citation>
    <scope>NUCLEOTIDE SEQUENCE [LARGE SCALE GENOMIC DNA]</scope>
    <source>
        <strain evidence="4">R3-111a-1</strain>
    </source>
</reference>
<dbReference type="HOGENOM" id="CLU_1489104_0_0_1"/>
<feature type="region of interest" description="Disordered" evidence="1">
    <location>
        <begin position="1"/>
        <end position="49"/>
    </location>
</feature>
<dbReference type="RefSeq" id="XP_009220838.1">
    <property type="nucleotide sequence ID" value="XM_009222574.1"/>
</dbReference>
<organism evidence="2">
    <name type="scientific">Gaeumannomyces tritici (strain R3-111a-1)</name>
    <name type="common">Wheat and barley take-all root rot fungus</name>
    <name type="synonym">Gaeumannomyces graminis var. tritici</name>
    <dbReference type="NCBI Taxonomy" id="644352"/>
    <lineage>
        <taxon>Eukaryota</taxon>
        <taxon>Fungi</taxon>
        <taxon>Dikarya</taxon>
        <taxon>Ascomycota</taxon>
        <taxon>Pezizomycotina</taxon>
        <taxon>Sordariomycetes</taxon>
        <taxon>Sordariomycetidae</taxon>
        <taxon>Magnaporthales</taxon>
        <taxon>Magnaporthaceae</taxon>
        <taxon>Gaeumannomyces</taxon>
    </lineage>
</organism>
<sequence length="181" mass="19340">MLANAGWDTEPTTHQDKDQTSSNTTTKTRQTEQKRRTHRTHCTAAPAGALHTPQPLPFVFCCRPLISVRATRSLTTALGATYSHIGMASCRRAFSPGIDPATPPTAPTNSPGNKTSEEREQEPARGGTPPPRTACSENTMLPTVHSPPPNDQLAARSGSNLSGREGVRESDGDLLLHAHAT</sequence>
<gene>
    <name evidence="3" type="primary">20345235</name>
    <name evidence="2" type="ORF">GGTG_04777</name>
</gene>
<feature type="region of interest" description="Disordered" evidence="1">
    <location>
        <begin position="94"/>
        <end position="181"/>
    </location>
</feature>
<accession>J3NU26</accession>
<dbReference type="GeneID" id="20345235"/>
<dbReference type="AlphaFoldDB" id="J3NU26"/>
<reference evidence="2" key="3">
    <citation type="submission" date="2010-09" db="EMBL/GenBank/DDBJ databases">
        <title>Annotation of Gaeumannomyces graminis var. tritici R3-111a-1.</title>
        <authorList>
            <consortium name="The Broad Institute Genome Sequencing Platform"/>
            <person name="Ma L.-J."/>
            <person name="Dead R."/>
            <person name="Young S.K."/>
            <person name="Zeng Q."/>
            <person name="Gargeya S."/>
            <person name="Fitzgerald M."/>
            <person name="Haas B."/>
            <person name="Abouelleil A."/>
            <person name="Alvarado L."/>
            <person name="Arachchi H.M."/>
            <person name="Berlin A."/>
            <person name="Brown A."/>
            <person name="Chapman S.B."/>
            <person name="Chen Z."/>
            <person name="Dunbar C."/>
            <person name="Freedman E."/>
            <person name="Gearin G."/>
            <person name="Gellesch M."/>
            <person name="Goldberg J."/>
            <person name="Griggs A."/>
            <person name="Gujja S."/>
            <person name="Heiman D."/>
            <person name="Howarth C."/>
            <person name="Larson L."/>
            <person name="Lui A."/>
            <person name="MacDonald P.J.P."/>
            <person name="Mehta T."/>
            <person name="Montmayeur A."/>
            <person name="Murphy C."/>
            <person name="Neiman D."/>
            <person name="Pearson M."/>
            <person name="Priest M."/>
            <person name="Roberts A."/>
            <person name="Saif S."/>
            <person name="Shea T."/>
            <person name="Shenoy N."/>
            <person name="Sisk P."/>
            <person name="Stolte C."/>
            <person name="Sykes S."/>
            <person name="Yandava C."/>
            <person name="Wortman J."/>
            <person name="Nusbaum C."/>
            <person name="Birren B."/>
        </authorList>
    </citation>
    <scope>NUCLEOTIDE SEQUENCE</scope>
    <source>
        <strain evidence="2">R3-111a-1</strain>
    </source>
</reference>
<proteinExistence type="predicted"/>
<dbReference type="EnsemblFungi" id="EJT79693">
    <property type="protein sequence ID" value="EJT79693"/>
    <property type="gene ID" value="GGTG_04777"/>
</dbReference>
<dbReference type="VEuPathDB" id="FungiDB:GGTG_04777"/>
<reference evidence="3" key="5">
    <citation type="submission" date="2018-04" db="UniProtKB">
        <authorList>
            <consortium name="EnsemblFungi"/>
        </authorList>
    </citation>
    <scope>IDENTIFICATION</scope>
    <source>
        <strain evidence="3">R3-111a-1</strain>
    </source>
</reference>
<name>J3NU26_GAET3</name>
<reference evidence="2" key="2">
    <citation type="submission" date="2010-07" db="EMBL/GenBank/DDBJ databases">
        <authorList>
            <consortium name="The Broad Institute Genome Sequencing Platform"/>
            <consortium name="Broad Institute Genome Sequencing Center for Infectious Disease"/>
            <person name="Ma L.-J."/>
            <person name="Dead R."/>
            <person name="Young S."/>
            <person name="Zeng Q."/>
            <person name="Koehrsen M."/>
            <person name="Alvarado L."/>
            <person name="Berlin A."/>
            <person name="Chapman S.B."/>
            <person name="Chen Z."/>
            <person name="Freedman E."/>
            <person name="Gellesch M."/>
            <person name="Goldberg J."/>
            <person name="Griggs A."/>
            <person name="Gujja S."/>
            <person name="Heilman E.R."/>
            <person name="Heiman D."/>
            <person name="Hepburn T."/>
            <person name="Howarth C."/>
            <person name="Jen D."/>
            <person name="Larson L."/>
            <person name="Mehta T."/>
            <person name="Neiman D."/>
            <person name="Pearson M."/>
            <person name="Roberts A."/>
            <person name="Saif S."/>
            <person name="Shea T."/>
            <person name="Shenoy N."/>
            <person name="Sisk P."/>
            <person name="Stolte C."/>
            <person name="Sykes S."/>
            <person name="Walk T."/>
            <person name="White J."/>
            <person name="Yandava C."/>
            <person name="Haas B."/>
            <person name="Nusbaum C."/>
            <person name="Birren B."/>
        </authorList>
    </citation>
    <scope>NUCLEOTIDE SEQUENCE</scope>
    <source>
        <strain evidence="2">R3-111a-1</strain>
    </source>
</reference>
<evidence type="ECO:0000313" key="2">
    <source>
        <dbReference type="EMBL" id="EJT79693.1"/>
    </source>
</evidence>